<keyword evidence="3 4" id="KW-0472">Membrane</keyword>
<dbReference type="HOGENOM" id="CLU_1124903_0_0_1"/>
<evidence type="ECO:0000256" key="3">
    <source>
        <dbReference type="ARBA" id="ARBA00023136"/>
    </source>
</evidence>
<evidence type="ECO:0000313" key="5">
    <source>
        <dbReference type="EMBL" id="KIM85376.1"/>
    </source>
</evidence>
<dbReference type="SUPFAM" id="SSF90123">
    <property type="entry name" value="ABC transporter transmembrane region"/>
    <property type="match status" value="1"/>
</dbReference>
<dbReference type="InParanoid" id="A0A0C3G409"/>
<reference evidence="5 6" key="1">
    <citation type="submission" date="2014-04" db="EMBL/GenBank/DDBJ databases">
        <authorList>
            <consortium name="DOE Joint Genome Institute"/>
            <person name="Kuo A."/>
            <person name="Tarkka M."/>
            <person name="Buscot F."/>
            <person name="Kohler A."/>
            <person name="Nagy L.G."/>
            <person name="Floudas D."/>
            <person name="Copeland A."/>
            <person name="Barry K.W."/>
            <person name="Cichocki N."/>
            <person name="Veneault-Fourrey C."/>
            <person name="LaButti K."/>
            <person name="Lindquist E.A."/>
            <person name="Lipzen A."/>
            <person name="Lundell T."/>
            <person name="Morin E."/>
            <person name="Murat C."/>
            <person name="Sun H."/>
            <person name="Tunlid A."/>
            <person name="Henrissat B."/>
            <person name="Grigoriev I.V."/>
            <person name="Hibbett D.S."/>
            <person name="Martin F."/>
            <person name="Nordberg H.P."/>
            <person name="Cantor M.N."/>
            <person name="Hua S.X."/>
        </authorList>
    </citation>
    <scope>NUCLEOTIDE SEQUENCE [LARGE SCALE GENOMIC DNA]</scope>
    <source>
        <strain evidence="5 6">F 1598</strain>
    </source>
</reference>
<dbReference type="EMBL" id="KN832985">
    <property type="protein sequence ID" value="KIM85376.1"/>
    <property type="molecule type" value="Genomic_DNA"/>
</dbReference>
<dbReference type="AlphaFoldDB" id="A0A0C3G409"/>
<dbReference type="OrthoDB" id="6500128at2759"/>
<evidence type="ECO:0000256" key="1">
    <source>
        <dbReference type="ARBA" id="ARBA00022692"/>
    </source>
</evidence>
<reference evidence="6" key="2">
    <citation type="submission" date="2015-01" db="EMBL/GenBank/DDBJ databases">
        <title>Evolutionary Origins and Diversification of the Mycorrhizal Mutualists.</title>
        <authorList>
            <consortium name="DOE Joint Genome Institute"/>
            <consortium name="Mycorrhizal Genomics Consortium"/>
            <person name="Kohler A."/>
            <person name="Kuo A."/>
            <person name="Nagy L.G."/>
            <person name="Floudas D."/>
            <person name="Copeland A."/>
            <person name="Barry K.W."/>
            <person name="Cichocki N."/>
            <person name="Veneault-Fourrey C."/>
            <person name="LaButti K."/>
            <person name="Lindquist E.A."/>
            <person name="Lipzen A."/>
            <person name="Lundell T."/>
            <person name="Morin E."/>
            <person name="Murat C."/>
            <person name="Riley R."/>
            <person name="Ohm R."/>
            <person name="Sun H."/>
            <person name="Tunlid A."/>
            <person name="Henrissat B."/>
            <person name="Grigoriev I.V."/>
            <person name="Hibbett D.S."/>
            <person name="Martin F."/>
        </authorList>
    </citation>
    <scope>NUCLEOTIDE SEQUENCE [LARGE SCALE GENOMIC DNA]</scope>
    <source>
        <strain evidence="6">F 1598</strain>
    </source>
</reference>
<keyword evidence="2 4" id="KW-1133">Transmembrane helix</keyword>
<keyword evidence="1 4" id="KW-0812">Transmembrane</keyword>
<feature type="transmembrane region" description="Helical" evidence="4">
    <location>
        <begin position="70"/>
        <end position="95"/>
    </location>
</feature>
<evidence type="ECO:0000313" key="6">
    <source>
        <dbReference type="Proteomes" id="UP000054166"/>
    </source>
</evidence>
<dbReference type="GO" id="GO:0016020">
    <property type="term" value="C:membrane"/>
    <property type="evidence" value="ECO:0007669"/>
    <property type="project" value="InterPro"/>
</dbReference>
<evidence type="ECO:0000256" key="4">
    <source>
        <dbReference type="SAM" id="Phobius"/>
    </source>
</evidence>
<dbReference type="Proteomes" id="UP000054166">
    <property type="component" value="Unassembled WGS sequence"/>
</dbReference>
<dbReference type="STRING" id="765440.A0A0C3G409"/>
<organism evidence="5 6">
    <name type="scientific">Piloderma croceum (strain F 1598)</name>
    <dbReference type="NCBI Taxonomy" id="765440"/>
    <lineage>
        <taxon>Eukaryota</taxon>
        <taxon>Fungi</taxon>
        <taxon>Dikarya</taxon>
        <taxon>Basidiomycota</taxon>
        <taxon>Agaricomycotina</taxon>
        <taxon>Agaricomycetes</taxon>
        <taxon>Agaricomycetidae</taxon>
        <taxon>Atheliales</taxon>
        <taxon>Atheliaceae</taxon>
        <taxon>Piloderma</taxon>
    </lineage>
</organism>
<sequence length="247" mass="27810">MGADKHRVFDTEDSKNVKYSRLGVWELYEEKHPELSRIPGASRAESYLEIGQSLPFVWRMIKDIGSIDNCWLLLSLYLFVIVLSSLIPAVALWYSGQLLKIVEIAISERSVDKGVLFRVAGGRIGCAIAARIIRHFMYRLQRPLNNSIKQYYSVQVFRSMARLDLPTFEDPAVQRQTEAAWSTSGQSSVAWDTINMVAGLISTVIRLISQVSAGDTVSSGDYARPPNPQLFTYFSGLDSYQYSLQPT</sequence>
<gene>
    <name evidence="5" type="ORF">PILCRDRAFT_5689</name>
</gene>
<dbReference type="GO" id="GO:0005524">
    <property type="term" value="F:ATP binding"/>
    <property type="evidence" value="ECO:0007669"/>
    <property type="project" value="InterPro"/>
</dbReference>
<proteinExistence type="predicted"/>
<dbReference type="InterPro" id="IPR036640">
    <property type="entry name" value="ABC1_TM_sf"/>
</dbReference>
<keyword evidence="6" id="KW-1185">Reference proteome</keyword>
<protein>
    <submittedName>
        <fullName evidence="5">Uncharacterized protein</fullName>
    </submittedName>
</protein>
<evidence type="ECO:0000256" key="2">
    <source>
        <dbReference type="ARBA" id="ARBA00022989"/>
    </source>
</evidence>
<accession>A0A0C3G409</accession>
<name>A0A0C3G409_PILCF</name>